<feature type="compositionally biased region" description="Low complexity" evidence="1">
    <location>
        <begin position="100"/>
        <end position="109"/>
    </location>
</feature>
<name>A0A6V8KQ33_9ACTN</name>
<evidence type="ECO:0000256" key="1">
    <source>
        <dbReference type="SAM" id="MobiDB-lite"/>
    </source>
</evidence>
<reference evidence="3 4" key="2">
    <citation type="submission" date="2020-03" db="EMBL/GenBank/DDBJ databases">
        <authorList>
            <person name="Ichikawa N."/>
            <person name="Kimura A."/>
            <person name="Kitahashi Y."/>
            <person name="Uohara A."/>
        </authorList>
    </citation>
    <scope>NUCLEOTIDE SEQUENCE [LARGE SCALE GENOMIC DNA]</scope>
    <source>
        <strain evidence="3 4">NBRC 108639</strain>
    </source>
</reference>
<comment type="caution">
    <text evidence="3">The sequence shown here is derived from an EMBL/GenBank/DDBJ whole genome shotgun (WGS) entry which is preliminary data.</text>
</comment>
<keyword evidence="2" id="KW-0472">Membrane</keyword>
<sequence length="253" mass="26954">MINLSDRLPSHYSKRARTELSAAWEHLLTAASEAARQVGDTSRTGGSVARERVALARLALRGQRPTSHWRWAGAGLAAGVVIGAVAAVVISRRAHPADPDAPQQPANAPSTDQTQGDVTGRDQAADPRLHRPRRQPTAATSALRSRQAAPTVVNAMERDGPDCAACGGAVDTVRTSPHPSGVTVEYGRWLHCRAVLRRLRHTDGESPAGNVGPWIAVCVDPPALIPSQAARRRPTRSVSTRPPQQRGPGRPAR</sequence>
<evidence type="ECO:0000256" key="2">
    <source>
        <dbReference type="SAM" id="Phobius"/>
    </source>
</evidence>
<accession>A0A6V8KQ33</accession>
<feature type="compositionally biased region" description="Low complexity" evidence="1">
    <location>
        <begin position="236"/>
        <end position="253"/>
    </location>
</feature>
<protein>
    <submittedName>
        <fullName evidence="3">Uncharacterized protein</fullName>
    </submittedName>
</protein>
<dbReference type="Proteomes" id="UP000482800">
    <property type="component" value="Unassembled WGS sequence"/>
</dbReference>
<reference evidence="3 4" key="1">
    <citation type="submission" date="2020-03" db="EMBL/GenBank/DDBJ databases">
        <title>Whole genome shotgun sequence of Phytohabitans houttuyneae NBRC 108639.</title>
        <authorList>
            <person name="Komaki H."/>
            <person name="Tamura T."/>
        </authorList>
    </citation>
    <scope>NUCLEOTIDE SEQUENCE [LARGE SCALE GENOMIC DNA]</scope>
    <source>
        <strain evidence="3 4">NBRC 108639</strain>
    </source>
</reference>
<dbReference type="AlphaFoldDB" id="A0A6V8KQ33"/>
<keyword evidence="2" id="KW-1133">Transmembrane helix</keyword>
<organism evidence="3 4">
    <name type="scientific">Phytohabitans houttuyneae</name>
    <dbReference type="NCBI Taxonomy" id="1076126"/>
    <lineage>
        <taxon>Bacteria</taxon>
        <taxon>Bacillati</taxon>
        <taxon>Actinomycetota</taxon>
        <taxon>Actinomycetes</taxon>
        <taxon>Micromonosporales</taxon>
        <taxon>Micromonosporaceae</taxon>
    </lineage>
</organism>
<proteinExistence type="predicted"/>
<feature type="region of interest" description="Disordered" evidence="1">
    <location>
        <begin position="225"/>
        <end position="253"/>
    </location>
</feature>
<keyword evidence="4" id="KW-1185">Reference proteome</keyword>
<keyword evidence="2" id="KW-0812">Transmembrane</keyword>
<feature type="region of interest" description="Disordered" evidence="1">
    <location>
        <begin position="94"/>
        <end position="150"/>
    </location>
</feature>
<evidence type="ECO:0000313" key="3">
    <source>
        <dbReference type="EMBL" id="GFJ83847.1"/>
    </source>
</evidence>
<gene>
    <name evidence="3" type="ORF">Phou_080270</name>
</gene>
<dbReference type="EMBL" id="BLPF01000003">
    <property type="protein sequence ID" value="GFJ83847.1"/>
    <property type="molecule type" value="Genomic_DNA"/>
</dbReference>
<feature type="transmembrane region" description="Helical" evidence="2">
    <location>
        <begin position="71"/>
        <end position="90"/>
    </location>
</feature>
<feature type="compositionally biased region" description="Basic and acidic residues" evidence="1">
    <location>
        <begin position="119"/>
        <end position="129"/>
    </location>
</feature>
<evidence type="ECO:0000313" key="4">
    <source>
        <dbReference type="Proteomes" id="UP000482800"/>
    </source>
</evidence>